<dbReference type="CDD" id="cd01201">
    <property type="entry name" value="PH_BEACH"/>
    <property type="match status" value="1"/>
</dbReference>
<feature type="signal peptide" evidence="7">
    <location>
        <begin position="1"/>
        <end position="19"/>
    </location>
</feature>
<keyword evidence="11" id="KW-1185">Reference proteome</keyword>
<dbReference type="InterPro" id="IPR023362">
    <property type="entry name" value="PH-BEACH_dom"/>
</dbReference>
<dbReference type="InterPro" id="IPR000409">
    <property type="entry name" value="BEACH_dom"/>
</dbReference>
<dbReference type="PANTHER" id="PTHR13743">
    <property type="entry name" value="BEIGE/BEACH-RELATED"/>
    <property type="match status" value="1"/>
</dbReference>
<feature type="region of interest" description="Disordered" evidence="6">
    <location>
        <begin position="928"/>
        <end position="951"/>
    </location>
</feature>
<dbReference type="InterPro" id="IPR036322">
    <property type="entry name" value="WD40_repeat_dom_sf"/>
</dbReference>
<evidence type="ECO:0000313" key="10">
    <source>
        <dbReference type="EMBL" id="CAL7945212.1"/>
    </source>
</evidence>
<evidence type="ECO:0000259" key="9">
    <source>
        <dbReference type="PROSITE" id="PS51783"/>
    </source>
</evidence>
<evidence type="ECO:0000256" key="2">
    <source>
        <dbReference type="ARBA" id="ARBA00022574"/>
    </source>
</evidence>
<evidence type="ECO:0000256" key="4">
    <source>
        <dbReference type="ARBA" id="ARBA00023136"/>
    </source>
</evidence>
<dbReference type="InterPro" id="IPR050865">
    <property type="entry name" value="BEACH_Domain"/>
</dbReference>
<proteinExistence type="predicted"/>
<evidence type="ECO:0008006" key="12">
    <source>
        <dbReference type="Google" id="ProtNLM"/>
    </source>
</evidence>
<dbReference type="InterPro" id="IPR010508">
    <property type="entry name" value="NBEA-like_DUF1088"/>
</dbReference>
<feature type="domain" description="BEACH" evidence="8">
    <location>
        <begin position="2635"/>
        <end position="2924"/>
    </location>
</feature>
<dbReference type="SUPFAM" id="SSF50978">
    <property type="entry name" value="WD40 repeat-like"/>
    <property type="match status" value="1"/>
</dbReference>
<evidence type="ECO:0000256" key="5">
    <source>
        <dbReference type="PROSITE-ProRule" id="PRU00221"/>
    </source>
</evidence>
<dbReference type="SUPFAM" id="SSF49899">
    <property type="entry name" value="Concanavalin A-like lectins/glucanases"/>
    <property type="match status" value="1"/>
</dbReference>
<feature type="compositionally biased region" description="Basic and acidic residues" evidence="6">
    <location>
        <begin position="1326"/>
        <end position="1351"/>
    </location>
</feature>
<feature type="compositionally biased region" description="Polar residues" evidence="6">
    <location>
        <begin position="2074"/>
        <end position="2087"/>
    </location>
</feature>
<dbReference type="PROSITE" id="PS50197">
    <property type="entry name" value="BEACH"/>
    <property type="match status" value="1"/>
</dbReference>
<evidence type="ECO:0000256" key="3">
    <source>
        <dbReference type="ARBA" id="ARBA00022737"/>
    </source>
</evidence>
<feature type="domain" description="BEACH-type PH" evidence="9">
    <location>
        <begin position="2508"/>
        <end position="2616"/>
    </location>
</feature>
<dbReference type="CDD" id="cd06071">
    <property type="entry name" value="Beach"/>
    <property type="match status" value="1"/>
</dbReference>
<feature type="compositionally biased region" description="Basic and acidic residues" evidence="6">
    <location>
        <begin position="1236"/>
        <end position="1253"/>
    </location>
</feature>
<feature type="compositionally biased region" description="Basic and acidic residues" evidence="6">
    <location>
        <begin position="1291"/>
        <end position="1307"/>
    </location>
</feature>
<feature type="region of interest" description="Disordered" evidence="6">
    <location>
        <begin position="1001"/>
        <end position="1035"/>
    </location>
</feature>
<dbReference type="Gene3D" id="2.130.10.10">
    <property type="entry name" value="YVTN repeat-like/Quinoprotein amine dehydrogenase"/>
    <property type="match status" value="2"/>
</dbReference>
<dbReference type="InterPro" id="IPR046851">
    <property type="entry name" value="NBCH_WD40"/>
</dbReference>
<evidence type="ECO:0000256" key="1">
    <source>
        <dbReference type="ARBA" id="ARBA00004370"/>
    </source>
</evidence>
<evidence type="ECO:0000313" key="11">
    <source>
        <dbReference type="Proteomes" id="UP001642520"/>
    </source>
</evidence>
<name>A0ABP1NXY2_XYLVO</name>
<dbReference type="InterPro" id="IPR031570">
    <property type="entry name" value="NBEA/BDCP_DUF4704"/>
</dbReference>
<dbReference type="EMBL" id="CAXAJV020001293">
    <property type="protein sequence ID" value="CAL7945212.1"/>
    <property type="molecule type" value="Genomic_DNA"/>
</dbReference>
<keyword evidence="3" id="KW-0677">Repeat</keyword>
<feature type="region of interest" description="Disordered" evidence="6">
    <location>
        <begin position="1537"/>
        <end position="1606"/>
    </location>
</feature>
<feature type="compositionally biased region" description="Polar residues" evidence="6">
    <location>
        <begin position="1433"/>
        <end position="1446"/>
    </location>
</feature>
<feature type="compositionally biased region" description="Basic and acidic residues" evidence="6">
    <location>
        <begin position="1017"/>
        <end position="1033"/>
    </location>
</feature>
<feature type="compositionally biased region" description="Basic and acidic residues" evidence="6">
    <location>
        <begin position="1089"/>
        <end position="1136"/>
    </location>
</feature>
<sequence length="3306" mass="371460">MKTVYLSTVCLFWLQLVGGEFDMELNFVIQDAQNIRHMLELLDHCPPNLQAEIWSVFIAILRKSVRNLQACTDVSLIEHVLLRLSRAETVVADLLIDMLGVLASYSITVKELKLLFGAMKAVKGKWPRHSAKLLNVLRQMPQRNGPDVFFSFPGRKGSAIVLPPLAKWPHENGFTFTTWFRLDPINSVNIEREKPYLYCFKTSKGVGYSAHFVGNCLVLTSMKVKGKGFQHCVKYEFQPRKWYMIAVVYIYNRWTKSEIKCLVNGQLASSTEMAWFVSTNDPFDKCYIGATPELDEERVFCGQMSAIYLFSEALTTHQICAMHRLGPGYKSQFRFDNECYLNLPDNHKRVSDEPELTSMVDQSMQTVLYDGKLSNAIMFMYNPVATDSQLCLQSAPKGNVSYFVHTPHALMLQDVKAVITHSIHSTLNSIGGIQVLFPLFSQLDMPYDCIAPNDVKRDPTLCSKLLGFICDLVESSQTVQQHMVQNRGFLVISYMLQRASRDHLTTEVLASFLELTKHLVTCLSANSDLLLKQLLDHVLFNPALWIYTPAPVQTRLYSYLATEFLSDTQIYSNVRRVSTVLQTVHTLKYYYWVANPRAKSGITPKGLDGPRPQQKDILTIRSYILLFLKQLIMIGNGVKDDELQSILNYLTTIHEDENLHDVLQMLISLMSEHPSSMVPAFDAKQGVRTIFKLLAAESQLIRLQALKLLGFFLSRSTHKRKYDVMSPHNLYTLLAERLLLNEETLSLPTYNVLYEIMTEHISQQILYARHPEPESHYRLENPMILKVVATLIRQSKQTEQLLEVKKLFLSDMTLLCNNNRENRRTVLQMSVWQEWLIAMAYIHPKNTEEQKISDMVYSLFRMLLHHAIKHEYGGWRVWVDTLAIVHSKVSYEEFKLQFAQMYEHYERQRSDNITDPELRQQRPISTISGWDQQHSGNNGYNKPSPWGNQQNHDVQHVERNYKEFDATEGNDRLEESCSCDLNSIDNTESDGSPAIVKSHSETLDTAQSSEAISLDSRLSDKPETPTTAREIHTDTPTILEEGNSEAVSIPTTQETSEAISIESSSDFYSEVHKVEGSSPDSIAVQDALKKDDELAEQKSQDEAVPRATTEKAEESVEAKRDAVEQTEETAPKKNAEASDNDASNVQKSKEDETEAQVAVETQAEAEVETEAKVEIESKAEAEDEVETKVTTETKVEADTKTESDAEAKEESETVPPAKEAVETSKENSNAEDDAAIDDKISSDAAKVAEKTEETGEEATDERVTDSVTVSTEQTDSEPVPTVSDESPEPLTIKDIEKLQLENDREVIDSDTSEAYLTPTENQDNLGELKSKELEKIESNDAKETEITEKTNVDAGHSENGADEAVKNSNCSTSVIKSTETSEEKVDVEERKAEAVVTSELDSERCAADSVTEDKSAVINDNDEKVNEKRSREPSTISTNVSDNQSDIPVRTEPEVEVTDSVCSNSDIQSSVDNVTQVPNPKQQIPTISTVCDANKNMPDGVPQIVSSTVVTRDNSLLNDLTPDHVDAHRRSSLPAVPSETAADDNLNNNSNEPPSLPVPLRKTSSPQKRPRSASTSTQVDPNHFESKRAKQGNPSTRPMFSPGPTRPPFRIPEFKWSYIHQRLLSDVLFSLETDIQVWRSHSTKSVLDFVNSSENAIFVVNTVHLISQLADNLIIACGGLLPLLASATSPNSELDVIEPTQGMPIEVAVSFLQRLVNMADVLIFASSLNFGELEAEKNMSSGGILRQCLRLVCTCAVRNCLECKERGRSYSMLGRQIGSSNKSQHIQSLIRGAQTSPKNIVDNLAHQLSPVKDPEKLLQDVDVNRLRAVIYRDIEETKQAQFLSLAIVYFISVLMVSKYRDILEPPISQRPPSPVQTIQTNGAGLRPGSPSDGNGGGGGRPLFPQWSHHVYPQFLPGSHPNANANANANANHHMNQHHHQHPLPAARHSNRQPPSNYYLPNHHSNHYNHHPNNHNYHRHHHYHHHNNNNHHHTLQKHTDQPRNLCHRNSGVGLQGSGGIMSQAGSQDDGEYEVIIVDENNSSILADHDVASSGPPSTKGGHSGVPRPRTILEDYTSSEPTLGTSTRPTEPLPRNVQSNDSSEETVHRSNITADASPSEVTTDNENKHNSSEEAWTDVNLNEDGDTIPMTNQREDPRNIHNMAHSRGDIQDSEGNVLEQGMLGNTERGEKPSGEISVVRVSDRLVMTSASPRPDELPIKGLVDHLPVPTPSREASLTQKLEMALGSVCPLLREIMVDFAPFLSKTLVGSHGQELLMEGKGRTRLTTFKNSNSVVELVMLLCSQEWQNSLQKHAGLAFIELINEGRLLSHAMKDHIVRVANEAEFILNRMRADDVLKHADFESQCAQTLLDRREEERMCDHLITAARRRDNVIASRLLEKVRNILSNKHGAWGYMDPMAAKLAEYWKLDAWEDDARRRKRFVHNPLGSSHPEATLKAALEHGAPEDAILQAREEFHAHLAASRAHQQQLQSADLMDDSELLSDDRDLDNDLTGPVNISTKGKLIAPGIVAPGIISVTSTELYFEVDEEDPEFKKIDSEVLKYCDHLHGKWYFSEVRAIFSRRYLLQNVAIEIFLASRTSILFAFPDQATVKKVIKALPRVGVGIKYAIPQTRRASMMSPRQLMRSSNMTQKWQRREISNFEYLMFLNTIAGRTYNDLNQYPVFPWVLTNYETKELDLSLPSNYRDLSKPIGALNPSRRAYFEERFQSWEHDSIPPFHYGTHYSTAAFVLNWMIRVEPMTTMFLALQGGKFDHPNRLFSSIALSWKNCQRDTSDVKELIPEFFFLPEMLVNSNRYRLGRQEDGSVVGDVELPPWASSPEEFIRINRMALESEFVSCQLHQWIDLIFGYKQKGPEAIRATNVFYYLTYEGSVDLDTITDPLMREAIENQIRNFGQTPSQLLMEPHPPRSSAMHLSPMMFSSIPDDVCMTIKFPSNSPICHISANTYPQLPLPSVVTVTTGQQFAVNRWNTNYAASVQSPSYADTPQAQAANQPLSMDPVLSQAANSSNPTLRRHLGDNFSQKLKIRSNCFVTTVDSRFLVACGFWDNSFRVFSTETAKIVQIVFGHYGVVTCLSRSECNITSDCYIASGSADCTVLLWHWNARTQTIVGEGEAPAPRATLTGHEQPVTAVVISAELGLVVSGSYYGPVLVHTTFGDLLRSLEAPNGFSSPENIAMSREGVIVVNYERGHIAAFTINGKRLRHESHNDNLQCLLLSRDGEYLMTGGDKRIVEVWRTFNLALLYAFPACESSVRSLALSHDQKFLLAGLANGSIVIFHIDFNRWHHEFQQRY</sequence>
<dbReference type="InterPro" id="IPR015943">
    <property type="entry name" value="WD40/YVTN_repeat-like_dom_sf"/>
</dbReference>
<dbReference type="InterPro" id="IPR013320">
    <property type="entry name" value="ConA-like_dom_sf"/>
</dbReference>
<protein>
    <recommendedName>
        <fullName evidence="12">Neurobeachin</fullName>
    </recommendedName>
</protein>
<dbReference type="InterPro" id="IPR016024">
    <property type="entry name" value="ARM-type_fold"/>
</dbReference>
<dbReference type="Gene3D" id="2.60.120.200">
    <property type="match status" value="1"/>
</dbReference>
<dbReference type="Pfam" id="PF14844">
    <property type="entry name" value="PH_BEACH"/>
    <property type="match status" value="1"/>
</dbReference>
<dbReference type="SMART" id="SM00320">
    <property type="entry name" value="WD40"/>
    <property type="match status" value="4"/>
</dbReference>
<dbReference type="InterPro" id="IPR046852">
    <property type="entry name" value="Neurobeachin_a-sol"/>
</dbReference>
<evidence type="ECO:0000256" key="6">
    <source>
        <dbReference type="SAM" id="MobiDB-lite"/>
    </source>
</evidence>
<dbReference type="Gene3D" id="1.10.1540.10">
    <property type="entry name" value="BEACH domain"/>
    <property type="match status" value="1"/>
</dbReference>
<dbReference type="SUPFAM" id="SSF50729">
    <property type="entry name" value="PH domain-like"/>
    <property type="match status" value="1"/>
</dbReference>
<feature type="compositionally biased region" description="Polar residues" evidence="6">
    <location>
        <begin position="1562"/>
        <end position="1580"/>
    </location>
</feature>
<feature type="compositionally biased region" description="Polar residues" evidence="6">
    <location>
        <begin position="1366"/>
        <end position="1378"/>
    </location>
</feature>
<dbReference type="Pfam" id="PF06469">
    <property type="entry name" value="DUF1088"/>
    <property type="match status" value="1"/>
</dbReference>
<keyword evidence="7" id="KW-0732">Signal</keyword>
<dbReference type="PROSITE" id="PS51783">
    <property type="entry name" value="PH_BEACH"/>
    <property type="match status" value="1"/>
</dbReference>
<reference evidence="10 11" key="1">
    <citation type="submission" date="2024-08" db="EMBL/GenBank/DDBJ databases">
        <authorList>
            <person name="Will J Nash"/>
            <person name="Angela Man"/>
            <person name="Seanna McTaggart"/>
            <person name="Kendall Baker"/>
            <person name="Tom Barker"/>
            <person name="Leah Catchpole"/>
            <person name="Alex Durrant"/>
            <person name="Karim Gharbi"/>
            <person name="Naomi Irish"/>
            <person name="Gemy Kaithakottil"/>
            <person name="Debby Ku"/>
            <person name="Aaliyah Providence"/>
            <person name="Felix Shaw"/>
            <person name="David Swarbreck"/>
            <person name="Chris Watkins"/>
            <person name="Ann M. McCartney"/>
            <person name="Giulio Formenti"/>
            <person name="Alice Mouton"/>
            <person name="Noel Vella"/>
            <person name="Bjorn M von Reumont"/>
            <person name="Adriana Vella"/>
            <person name="Wilfried Haerty"/>
        </authorList>
    </citation>
    <scope>NUCLEOTIDE SEQUENCE [LARGE SCALE GENOMIC DNA]</scope>
</reference>
<feature type="repeat" description="WD" evidence="5">
    <location>
        <begin position="3218"/>
        <end position="3249"/>
    </location>
</feature>
<evidence type="ECO:0000256" key="7">
    <source>
        <dbReference type="SAM" id="SignalP"/>
    </source>
</evidence>
<organism evidence="10 11">
    <name type="scientific">Xylocopa violacea</name>
    <name type="common">Violet carpenter bee</name>
    <name type="synonym">Apis violacea</name>
    <dbReference type="NCBI Taxonomy" id="135666"/>
    <lineage>
        <taxon>Eukaryota</taxon>
        <taxon>Metazoa</taxon>
        <taxon>Ecdysozoa</taxon>
        <taxon>Arthropoda</taxon>
        <taxon>Hexapoda</taxon>
        <taxon>Insecta</taxon>
        <taxon>Pterygota</taxon>
        <taxon>Neoptera</taxon>
        <taxon>Endopterygota</taxon>
        <taxon>Hymenoptera</taxon>
        <taxon>Apocrita</taxon>
        <taxon>Aculeata</taxon>
        <taxon>Apoidea</taxon>
        <taxon>Anthophila</taxon>
        <taxon>Apidae</taxon>
        <taxon>Xylocopa</taxon>
        <taxon>Xylocopa</taxon>
    </lineage>
</organism>
<feature type="compositionally biased region" description="Polar residues" evidence="6">
    <location>
        <begin position="1312"/>
        <end position="1324"/>
    </location>
</feature>
<dbReference type="Pfam" id="PF02138">
    <property type="entry name" value="Beach"/>
    <property type="match status" value="1"/>
</dbReference>
<evidence type="ECO:0000259" key="8">
    <source>
        <dbReference type="PROSITE" id="PS50197"/>
    </source>
</evidence>
<accession>A0ABP1NXY2</accession>
<dbReference type="PROSITE" id="PS50082">
    <property type="entry name" value="WD_REPEATS_2"/>
    <property type="match status" value="1"/>
</dbReference>
<feature type="compositionally biased region" description="Basic and acidic residues" evidence="6">
    <location>
        <begin position="1169"/>
        <end position="1211"/>
    </location>
</feature>
<feature type="chain" id="PRO_5047042822" description="Neurobeachin" evidence="7">
    <location>
        <begin position="20"/>
        <end position="3306"/>
    </location>
</feature>
<keyword evidence="2 5" id="KW-0853">WD repeat</keyword>
<comment type="caution">
    <text evidence="10">The sequence shown here is derived from an EMBL/GenBank/DDBJ whole genome shotgun (WGS) entry which is preliminary data.</text>
</comment>
<feature type="region of interest" description="Disordered" evidence="6">
    <location>
        <begin position="1089"/>
        <end position="1461"/>
    </location>
</feature>
<dbReference type="Gene3D" id="2.30.29.30">
    <property type="entry name" value="Pleckstrin-homology domain (PH domain)/Phosphotyrosine-binding domain (PTB)"/>
    <property type="match status" value="1"/>
</dbReference>
<dbReference type="SUPFAM" id="SSF81837">
    <property type="entry name" value="BEACH domain"/>
    <property type="match status" value="1"/>
</dbReference>
<feature type="compositionally biased region" description="Basic and acidic residues" evidence="6">
    <location>
        <begin position="1379"/>
        <end position="1393"/>
    </location>
</feature>
<dbReference type="PANTHER" id="PTHR13743:SF162">
    <property type="entry name" value="NEUROBEACHIN"/>
    <property type="match status" value="1"/>
</dbReference>
<keyword evidence="4" id="KW-0472">Membrane</keyword>
<gene>
    <name evidence="10" type="ORF">XYLVIOL_LOCUS7079</name>
</gene>
<dbReference type="InterPro" id="IPR036372">
    <property type="entry name" value="BEACH_dom_sf"/>
</dbReference>
<comment type="subcellular location">
    <subcellularLocation>
        <location evidence="1">Membrane</location>
    </subcellularLocation>
</comment>
<dbReference type="InterPro" id="IPR011993">
    <property type="entry name" value="PH-like_dom_sf"/>
</dbReference>
<feature type="compositionally biased region" description="Basic and acidic residues" evidence="6">
    <location>
        <begin position="1401"/>
        <end position="1432"/>
    </location>
</feature>
<dbReference type="SUPFAM" id="SSF48371">
    <property type="entry name" value="ARM repeat"/>
    <property type="match status" value="1"/>
</dbReference>
<feature type="compositionally biased region" description="Polar residues" evidence="6">
    <location>
        <begin position="2107"/>
        <end position="2122"/>
    </location>
</feature>
<dbReference type="Pfam" id="PF20425">
    <property type="entry name" value="Neurobeachin"/>
    <property type="match status" value="1"/>
</dbReference>
<dbReference type="Proteomes" id="UP001642520">
    <property type="component" value="Unassembled WGS sequence"/>
</dbReference>
<feature type="region of interest" description="Disordered" evidence="6">
    <location>
        <begin position="1865"/>
        <end position="1903"/>
    </location>
</feature>
<dbReference type="Pfam" id="PF20426">
    <property type="entry name" value="NBCH_WD40"/>
    <property type="match status" value="1"/>
</dbReference>
<feature type="region of interest" description="Disordered" evidence="6">
    <location>
        <begin position="1933"/>
        <end position="1956"/>
    </location>
</feature>
<dbReference type="InterPro" id="IPR001680">
    <property type="entry name" value="WD40_rpt"/>
</dbReference>
<dbReference type="SMART" id="SM01026">
    <property type="entry name" value="Beach"/>
    <property type="match status" value="1"/>
</dbReference>
<feature type="region of interest" description="Disordered" evidence="6">
    <location>
        <begin position="2045"/>
        <end position="2133"/>
    </location>
</feature>
<dbReference type="Pfam" id="PF15787">
    <property type="entry name" value="DUF4704"/>
    <property type="match status" value="1"/>
</dbReference>